<dbReference type="STRING" id="354355.SAMN05660816_06943"/>
<proteinExistence type="predicted"/>
<keyword evidence="2" id="KW-1185">Reference proteome</keyword>
<gene>
    <name evidence="1" type="ORF">A4H97_33795</name>
</gene>
<sequence>MSVKERLFSNMFIRNMISDLFGRSGNYQTPGIFSPYFQYKIGSYQSDHFLYFQKEPFGLRYYNEFFNKLNEYIPGHIPDYLEFHFSAYTDKQGFLRFMQHEISGRLKLNNSKARFQKLEIAQAWVLEKQQELKSIQKAAVQQEIKQGVQDMLPAASMANPEEIESIAQNLSQKINDRIEEILTGTEERMLAITDSFVTGNIELNNQNHLNKVVKLFKLLKNVQAPTEKARAEQLFRRFSDTDIAAILRLHFEPFKSKQHNSIQKTDIKKADEIIPDKNPNVLKLEAALQEYFYS</sequence>
<accession>A0A1V9ECC9</accession>
<organism evidence="1 2">
    <name type="scientific">Niastella yeongjuensis</name>
    <dbReference type="NCBI Taxonomy" id="354355"/>
    <lineage>
        <taxon>Bacteria</taxon>
        <taxon>Pseudomonadati</taxon>
        <taxon>Bacteroidota</taxon>
        <taxon>Chitinophagia</taxon>
        <taxon>Chitinophagales</taxon>
        <taxon>Chitinophagaceae</taxon>
        <taxon>Niastella</taxon>
    </lineage>
</organism>
<dbReference type="OrthoDB" id="639366at2"/>
<comment type="caution">
    <text evidence="1">The sequence shown here is derived from an EMBL/GenBank/DDBJ whole genome shotgun (WGS) entry which is preliminary data.</text>
</comment>
<dbReference type="RefSeq" id="WP_081203061.1">
    <property type="nucleotide sequence ID" value="NZ_FOCZ01000029.1"/>
</dbReference>
<dbReference type="EMBL" id="LVXG01000040">
    <property type="protein sequence ID" value="OQP43624.1"/>
    <property type="molecule type" value="Genomic_DNA"/>
</dbReference>
<dbReference type="Proteomes" id="UP000192610">
    <property type="component" value="Unassembled WGS sequence"/>
</dbReference>
<evidence type="ECO:0000313" key="1">
    <source>
        <dbReference type="EMBL" id="OQP43624.1"/>
    </source>
</evidence>
<reference evidence="2" key="1">
    <citation type="submission" date="2016-04" db="EMBL/GenBank/DDBJ databases">
        <authorList>
            <person name="Chen L."/>
            <person name="Zhuang W."/>
            <person name="Wang G."/>
        </authorList>
    </citation>
    <scope>NUCLEOTIDE SEQUENCE [LARGE SCALE GENOMIC DNA]</scope>
    <source>
        <strain evidence="2">17621</strain>
    </source>
</reference>
<name>A0A1V9ECC9_9BACT</name>
<evidence type="ECO:0000313" key="2">
    <source>
        <dbReference type="Proteomes" id="UP000192610"/>
    </source>
</evidence>
<protein>
    <submittedName>
        <fullName evidence="1">Uncharacterized protein</fullName>
    </submittedName>
</protein>
<dbReference type="AlphaFoldDB" id="A0A1V9ECC9"/>